<accession>A0ABT5KAI0</accession>
<name>A0ABT5KAI0_9BURK</name>
<feature type="compositionally biased region" description="Basic and acidic residues" evidence="1">
    <location>
        <begin position="38"/>
        <end position="63"/>
    </location>
</feature>
<evidence type="ECO:0000256" key="1">
    <source>
        <dbReference type="SAM" id="MobiDB-lite"/>
    </source>
</evidence>
<protein>
    <submittedName>
        <fullName evidence="2">Uncharacterized protein</fullName>
    </submittedName>
</protein>
<comment type="caution">
    <text evidence="2">The sequence shown here is derived from an EMBL/GenBank/DDBJ whole genome shotgun (WGS) entry which is preliminary data.</text>
</comment>
<organism evidence="2 3">
    <name type="scientific">Roseateles albus</name>
    <dbReference type="NCBI Taxonomy" id="2987525"/>
    <lineage>
        <taxon>Bacteria</taxon>
        <taxon>Pseudomonadati</taxon>
        <taxon>Pseudomonadota</taxon>
        <taxon>Betaproteobacteria</taxon>
        <taxon>Burkholderiales</taxon>
        <taxon>Sphaerotilaceae</taxon>
        <taxon>Roseateles</taxon>
    </lineage>
</organism>
<reference evidence="2 3" key="1">
    <citation type="submission" date="2022-10" db="EMBL/GenBank/DDBJ databases">
        <title>Paucibacter sp. hw1 Genome sequencing.</title>
        <authorList>
            <person name="Park S."/>
        </authorList>
    </citation>
    <scope>NUCLEOTIDE SEQUENCE [LARGE SCALE GENOMIC DNA]</scope>
    <source>
        <strain evidence="3">hw1</strain>
    </source>
</reference>
<gene>
    <name evidence="2" type="ORF">PRZ03_05060</name>
</gene>
<feature type="region of interest" description="Disordered" evidence="1">
    <location>
        <begin position="1"/>
        <end position="75"/>
    </location>
</feature>
<evidence type="ECO:0000313" key="3">
    <source>
        <dbReference type="Proteomes" id="UP001221189"/>
    </source>
</evidence>
<dbReference type="Proteomes" id="UP001221189">
    <property type="component" value="Unassembled WGS sequence"/>
</dbReference>
<dbReference type="EMBL" id="JAQQXT010000002">
    <property type="protein sequence ID" value="MDC8770932.1"/>
    <property type="molecule type" value="Genomic_DNA"/>
</dbReference>
<keyword evidence="3" id="KW-1185">Reference proteome</keyword>
<sequence length="75" mass="7952">MNGSVRAVAGDELRKNGGNGGAGIRAIGPQEILALNLESRHPKGKHGTETDKSNKRGLHEPHRVGKNTFGLQNSN</sequence>
<proteinExistence type="predicted"/>
<evidence type="ECO:0000313" key="2">
    <source>
        <dbReference type="EMBL" id="MDC8770932.1"/>
    </source>
</evidence>